<dbReference type="Gene3D" id="2.60.40.10">
    <property type="entry name" value="Immunoglobulins"/>
    <property type="match status" value="1"/>
</dbReference>
<dbReference type="EMBL" id="JBEPIJ010000013">
    <property type="protein sequence ID" value="MES0874705.1"/>
    <property type="molecule type" value="Genomic_DNA"/>
</dbReference>
<evidence type="ECO:0000259" key="1">
    <source>
        <dbReference type="Pfam" id="PF08770"/>
    </source>
</evidence>
<name>A0ABV2ADA2_9GAMM</name>
<dbReference type="InterPro" id="IPR014880">
    <property type="entry name" value="SoxZ_dom"/>
</dbReference>
<dbReference type="InterPro" id="IPR030995">
    <property type="entry name" value="SoxZ"/>
</dbReference>
<dbReference type="InterPro" id="IPR013783">
    <property type="entry name" value="Ig-like_fold"/>
</dbReference>
<feature type="domain" description="Sulphur oxidation protein SoxZ" evidence="1">
    <location>
        <begin position="8"/>
        <end position="100"/>
    </location>
</feature>
<gene>
    <name evidence="2" type="primary">soxZ</name>
    <name evidence="2" type="ORF">ABSH63_11895</name>
</gene>
<dbReference type="SUPFAM" id="SSF81296">
    <property type="entry name" value="E set domains"/>
    <property type="match status" value="1"/>
</dbReference>
<reference evidence="2 3" key="1">
    <citation type="submission" date="2024-06" db="EMBL/GenBank/DDBJ databases">
        <authorList>
            <person name="Li Z."/>
            <person name="Jiang Y."/>
        </authorList>
    </citation>
    <scope>NUCLEOTIDE SEQUENCE [LARGE SCALE GENOMIC DNA]</scope>
    <source>
        <strain evidence="2 3">HSW-8</strain>
    </source>
</reference>
<protein>
    <submittedName>
        <fullName evidence="2">Thiosulfate oxidation carrier complex protein SoxZ</fullName>
    </submittedName>
</protein>
<comment type="caution">
    <text evidence="2">The sequence shown here is derived from an EMBL/GenBank/DDBJ whole genome shotgun (WGS) entry which is preliminary data.</text>
</comment>
<evidence type="ECO:0000313" key="3">
    <source>
        <dbReference type="Proteomes" id="UP001465331"/>
    </source>
</evidence>
<proteinExistence type="predicted"/>
<sequence length="104" mass="11148">MADPMRIRATHAAGKVDVKILMAHPMETGQRKGADGTTVPAHYIEKVEVRCADRVVLSADWGPAVSKNPYLAFRFSGAAPGQTLSVTWVDNLGQTRTDSVPISG</sequence>
<dbReference type="RefSeq" id="WP_352890023.1">
    <property type="nucleotide sequence ID" value="NZ_JBEPIJ010000013.1"/>
</dbReference>
<evidence type="ECO:0000313" key="2">
    <source>
        <dbReference type="EMBL" id="MES0874705.1"/>
    </source>
</evidence>
<dbReference type="Pfam" id="PF08770">
    <property type="entry name" value="SoxZ"/>
    <property type="match status" value="1"/>
</dbReference>
<accession>A0ABV2ADA2</accession>
<dbReference type="Proteomes" id="UP001465331">
    <property type="component" value="Unassembled WGS sequence"/>
</dbReference>
<dbReference type="NCBIfam" id="TIGR04490">
    <property type="entry name" value="SoxZ_true"/>
    <property type="match status" value="1"/>
</dbReference>
<keyword evidence="3" id="KW-1185">Reference proteome</keyword>
<organism evidence="2 3">
    <name type="scientific">Sinimarinibacterium thermocellulolyticum</name>
    <dbReference type="NCBI Taxonomy" id="3170016"/>
    <lineage>
        <taxon>Bacteria</taxon>
        <taxon>Pseudomonadati</taxon>
        <taxon>Pseudomonadota</taxon>
        <taxon>Gammaproteobacteria</taxon>
        <taxon>Nevskiales</taxon>
        <taxon>Nevskiaceae</taxon>
        <taxon>Sinimarinibacterium</taxon>
    </lineage>
</organism>
<dbReference type="InterPro" id="IPR014756">
    <property type="entry name" value="Ig_E-set"/>
</dbReference>